<evidence type="ECO:0000313" key="2">
    <source>
        <dbReference type="Proteomes" id="UP001154282"/>
    </source>
</evidence>
<accession>A0AAV0SAI7</accession>
<dbReference type="Proteomes" id="UP001154282">
    <property type="component" value="Unassembled WGS sequence"/>
</dbReference>
<evidence type="ECO:0000313" key="1">
    <source>
        <dbReference type="EMBL" id="CAI0628543.1"/>
    </source>
</evidence>
<gene>
    <name evidence="1" type="ORF">LITE_LOCUS51677</name>
</gene>
<sequence>MITVSRVEFSGSGDFPHRATRVKESKLKILSLKGPCYGKVSALHSSIEMCWLVAIEKGCGIQSCLNVPSRTIDGP</sequence>
<keyword evidence="2" id="KW-1185">Reference proteome</keyword>
<proteinExistence type="predicted"/>
<dbReference type="EMBL" id="CAMGYJ010000011">
    <property type="protein sequence ID" value="CAI0628543.1"/>
    <property type="molecule type" value="Genomic_DNA"/>
</dbReference>
<reference evidence="1" key="1">
    <citation type="submission" date="2022-08" db="EMBL/GenBank/DDBJ databases">
        <authorList>
            <person name="Gutierrez-Valencia J."/>
        </authorList>
    </citation>
    <scope>NUCLEOTIDE SEQUENCE</scope>
</reference>
<dbReference type="AlphaFoldDB" id="A0AAV0SAI7"/>
<protein>
    <submittedName>
        <fullName evidence="1">Uncharacterized protein</fullName>
    </submittedName>
</protein>
<organism evidence="1 2">
    <name type="scientific">Linum tenue</name>
    <dbReference type="NCBI Taxonomy" id="586396"/>
    <lineage>
        <taxon>Eukaryota</taxon>
        <taxon>Viridiplantae</taxon>
        <taxon>Streptophyta</taxon>
        <taxon>Embryophyta</taxon>
        <taxon>Tracheophyta</taxon>
        <taxon>Spermatophyta</taxon>
        <taxon>Magnoliopsida</taxon>
        <taxon>eudicotyledons</taxon>
        <taxon>Gunneridae</taxon>
        <taxon>Pentapetalae</taxon>
        <taxon>rosids</taxon>
        <taxon>fabids</taxon>
        <taxon>Malpighiales</taxon>
        <taxon>Linaceae</taxon>
        <taxon>Linum</taxon>
    </lineage>
</organism>
<comment type="caution">
    <text evidence="1">The sequence shown here is derived from an EMBL/GenBank/DDBJ whole genome shotgun (WGS) entry which is preliminary data.</text>
</comment>
<name>A0AAV0SAI7_9ROSI</name>